<dbReference type="EMBL" id="JARJLG010000044">
    <property type="protein sequence ID" value="KAJ7761981.1"/>
    <property type="molecule type" value="Genomic_DNA"/>
</dbReference>
<accession>A0AAD7JEI2</accession>
<reference evidence="2" key="1">
    <citation type="submission" date="2023-03" db="EMBL/GenBank/DDBJ databases">
        <title>Massive genome expansion in bonnet fungi (Mycena s.s.) driven by repeated elements and novel gene families across ecological guilds.</title>
        <authorList>
            <consortium name="Lawrence Berkeley National Laboratory"/>
            <person name="Harder C.B."/>
            <person name="Miyauchi S."/>
            <person name="Viragh M."/>
            <person name="Kuo A."/>
            <person name="Thoen E."/>
            <person name="Andreopoulos B."/>
            <person name="Lu D."/>
            <person name="Skrede I."/>
            <person name="Drula E."/>
            <person name="Henrissat B."/>
            <person name="Morin E."/>
            <person name="Kohler A."/>
            <person name="Barry K."/>
            <person name="LaButti K."/>
            <person name="Morin E."/>
            <person name="Salamov A."/>
            <person name="Lipzen A."/>
            <person name="Mereny Z."/>
            <person name="Hegedus B."/>
            <person name="Baldrian P."/>
            <person name="Stursova M."/>
            <person name="Weitz H."/>
            <person name="Taylor A."/>
            <person name="Grigoriev I.V."/>
            <person name="Nagy L.G."/>
            <person name="Martin F."/>
            <person name="Kauserud H."/>
        </authorList>
    </citation>
    <scope>NUCLEOTIDE SEQUENCE</scope>
    <source>
        <strain evidence="2">CBHHK188m</strain>
    </source>
</reference>
<evidence type="ECO:0000313" key="3">
    <source>
        <dbReference type="Proteomes" id="UP001215280"/>
    </source>
</evidence>
<comment type="caution">
    <text evidence="2">The sequence shown here is derived from an EMBL/GenBank/DDBJ whole genome shotgun (WGS) entry which is preliminary data.</text>
</comment>
<keyword evidence="1" id="KW-1133">Transmembrane helix</keyword>
<keyword evidence="3" id="KW-1185">Reference proteome</keyword>
<protein>
    <submittedName>
        <fullName evidence="2">Uncharacterized protein</fullName>
    </submittedName>
</protein>
<evidence type="ECO:0000256" key="1">
    <source>
        <dbReference type="SAM" id="Phobius"/>
    </source>
</evidence>
<dbReference type="AlphaFoldDB" id="A0AAD7JEI2"/>
<dbReference type="Proteomes" id="UP001215280">
    <property type="component" value="Unassembled WGS sequence"/>
</dbReference>
<evidence type="ECO:0000313" key="2">
    <source>
        <dbReference type="EMBL" id="KAJ7761981.1"/>
    </source>
</evidence>
<sequence length="89" mass="10050">MSCFSILSTSPLIWPYCWPLVTLVGYGSIRTLWLPPTLDLMFPCVLATTDQARQTPAAIIRRLCEKKDQRGIRVGVSYTNRCQGSRRCA</sequence>
<gene>
    <name evidence="2" type="ORF">DFH07DRAFT_814780</name>
</gene>
<keyword evidence="1" id="KW-0472">Membrane</keyword>
<keyword evidence="1" id="KW-0812">Transmembrane</keyword>
<name>A0AAD7JEI2_9AGAR</name>
<proteinExistence type="predicted"/>
<feature type="transmembrane region" description="Helical" evidence="1">
    <location>
        <begin position="12"/>
        <end position="33"/>
    </location>
</feature>
<organism evidence="2 3">
    <name type="scientific">Mycena maculata</name>
    <dbReference type="NCBI Taxonomy" id="230809"/>
    <lineage>
        <taxon>Eukaryota</taxon>
        <taxon>Fungi</taxon>
        <taxon>Dikarya</taxon>
        <taxon>Basidiomycota</taxon>
        <taxon>Agaricomycotina</taxon>
        <taxon>Agaricomycetes</taxon>
        <taxon>Agaricomycetidae</taxon>
        <taxon>Agaricales</taxon>
        <taxon>Marasmiineae</taxon>
        <taxon>Mycenaceae</taxon>
        <taxon>Mycena</taxon>
    </lineage>
</organism>